<dbReference type="GO" id="GO:0044780">
    <property type="term" value="P:bacterial-type flagellum assembly"/>
    <property type="evidence" value="ECO:0007669"/>
    <property type="project" value="InterPro"/>
</dbReference>
<dbReference type="GO" id="GO:0005886">
    <property type="term" value="C:plasma membrane"/>
    <property type="evidence" value="ECO:0007669"/>
    <property type="project" value="UniProtKB-SubCell"/>
</dbReference>
<evidence type="ECO:0000256" key="4">
    <source>
        <dbReference type="ARBA" id="ARBA00022475"/>
    </source>
</evidence>
<keyword evidence="10" id="KW-0282">Flagellum</keyword>
<evidence type="ECO:0000256" key="8">
    <source>
        <dbReference type="ARBA" id="ARBA00023143"/>
    </source>
</evidence>
<dbReference type="PIRSF" id="PIRSF004669">
    <property type="entry name" value="FliQ"/>
    <property type="match status" value="1"/>
</dbReference>
<comment type="function">
    <text evidence="9">Role in flagellar biosynthesis.</text>
</comment>
<gene>
    <name evidence="9 10" type="primary">fliQ</name>
    <name evidence="10" type="ORF">EVA68_07575</name>
</gene>
<evidence type="ECO:0000256" key="6">
    <source>
        <dbReference type="ARBA" id="ARBA00022989"/>
    </source>
</evidence>
<dbReference type="GO" id="GO:0009425">
    <property type="term" value="C:bacterial-type flagellum basal body"/>
    <property type="evidence" value="ECO:0007669"/>
    <property type="project" value="UniProtKB-SubCell"/>
</dbReference>
<dbReference type="AlphaFoldDB" id="A0A520RY80"/>
<dbReference type="InterPro" id="IPR002191">
    <property type="entry name" value="Bac_export_3"/>
</dbReference>
<keyword evidence="10" id="KW-0966">Cell projection</keyword>
<dbReference type="EMBL" id="SHAG01000044">
    <property type="protein sequence ID" value="RZO75200.1"/>
    <property type="molecule type" value="Genomic_DNA"/>
</dbReference>
<protein>
    <recommendedName>
        <fullName evidence="3 9">Flagellar biosynthetic protein FliQ</fullName>
    </recommendedName>
</protein>
<keyword evidence="7 9" id="KW-0472">Membrane</keyword>
<evidence type="ECO:0000256" key="5">
    <source>
        <dbReference type="ARBA" id="ARBA00022692"/>
    </source>
</evidence>
<accession>A0A520RY80</accession>
<dbReference type="PRINTS" id="PR00952">
    <property type="entry name" value="TYPE3IMQPROT"/>
</dbReference>
<keyword evidence="10" id="KW-0969">Cilium</keyword>
<dbReference type="NCBIfam" id="TIGR01402">
    <property type="entry name" value="fliQ"/>
    <property type="match status" value="1"/>
</dbReference>
<evidence type="ECO:0000313" key="10">
    <source>
        <dbReference type="EMBL" id="RZO75200.1"/>
    </source>
</evidence>
<evidence type="ECO:0000256" key="3">
    <source>
        <dbReference type="ARBA" id="ARBA00021718"/>
    </source>
</evidence>
<keyword evidence="5 9" id="KW-0812">Transmembrane</keyword>
<evidence type="ECO:0000256" key="7">
    <source>
        <dbReference type="ARBA" id="ARBA00023136"/>
    </source>
</evidence>
<comment type="similarity">
    <text evidence="2 9">Belongs to the FliQ/MopD/SpaQ family.</text>
</comment>
<dbReference type="GO" id="GO:0009306">
    <property type="term" value="P:protein secretion"/>
    <property type="evidence" value="ECO:0007669"/>
    <property type="project" value="InterPro"/>
</dbReference>
<comment type="caution">
    <text evidence="10">The sequence shown here is derived from an EMBL/GenBank/DDBJ whole genome shotgun (WGS) entry which is preliminary data.</text>
</comment>
<proteinExistence type="inferred from homology"/>
<keyword evidence="4 9" id="KW-1003">Cell membrane</keyword>
<dbReference type="PANTHER" id="PTHR34040">
    <property type="entry name" value="FLAGELLAR BIOSYNTHETIC PROTEIN FLIQ"/>
    <property type="match status" value="1"/>
</dbReference>
<keyword evidence="8 9" id="KW-0975">Bacterial flagellum</keyword>
<reference evidence="10 11" key="1">
    <citation type="submission" date="2019-02" db="EMBL/GenBank/DDBJ databases">
        <title>Prokaryotic population dynamics and viral predation in marine succession experiment using metagenomics: the confinement effect.</title>
        <authorList>
            <person name="Haro-Moreno J.M."/>
            <person name="Rodriguez-Valera F."/>
            <person name="Lopez-Perez M."/>
        </authorList>
    </citation>
    <scope>NUCLEOTIDE SEQUENCE [LARGE SCALE GENOMIC DNA]</scope>
    <source>
        <strain evidence="10">MED-G157</strain>
    </source>
</reference>
<name>A0A520RY80_9GAMM</name>
<evidence type="ECO:0000313" key="11">
    <source>
        <dbReference type="Proteomes" id="UP000316199"/>
    </source>
</evidence>
<sequence length="89" mass="9732">MDIGFVLDIAIEAIMVMIMVAAPILGAALGTGLLIGILQAATSIQEMTLSFIPKLAVMVMALIIFGEWQLALLVDYFEVIFERIRTITF</sequence>
<evidence type="ECO:0000256" key="9">
    <source>
        <dbReference type="RuleBase" id="RU364090"/>
    </source>
</evidence>
<keyword evidence="6 9" id="KW-1133">Transmembrane helix</keyword>
<evidence type="ECO:0000256" key="2">
    <source>
        <dbReference type="ARBA" id="ARBA00006156"/>
    </source>
</evidence>
<feature type="transmembrane region" description="Helical" evidence="9">
    <location>
        <begin position="12"/>
        <end position="35"/>
    </location>
</feature>
<dbReference type="PANTHER" id="PTHR34040:SF2">
    <property type="entry name" value="FLAGELLAR BIOSYNTHETIC PROTEIN FLIQ"/>
    <property type="match status" value="1"/>
</dbReference>
<dbReference type="Pfam" id="PF01313">
    <property type="entry name" value="Bac_export_3"/>
    <property type="match status" value="1"/>
</dbReference>
<evidence type="ECO:0000256" key="1">
    <source>
        <dbReference type="ARBA" id="ARBA00004651"/>
    </source>
</evidence>
<comment type="subcellular location">
    <subcellularLocation>
        <location evidence="1 9">Cell membrane</location>
        <topology evidence="1">Multi-pass membrane protein</topology>
    </subcellularLocation>
    <subcellularLocation>
        <location evidence="9">Bacterial flagellum basal body</location>
    </subcellularLocation>
</comment>
<dbReference type="InterPro" id="IPR006305">
    <property type="entry name" value="FliQ"/>
</dbReference>
<dbReference type="Proteomes" id="UP000316199">
    <property type="component" value="Unassembled WGS sequence"/>
</dbReference>
<organism evidence="10 11">
    <name type="scientific">OM182 bacterium</name>
    <dbReference type="NCBI Taxonomy" id="2510334"/>
    <lineage>
        <taxon>Bacteria</taxon>
        <taxon>Pseudomonadati</taxon>
        <taxon>Pseudomonadota</taxon>
        <taxon>Gammaproteobacteria</taxon>
        <taxon>OMG group</taxon>
        <taxon>OM182 clade</taxon>
    </lineage>
</organism>
<feature type="transmembrane region" description="Helical" evidence="9">
    <location>
        <begin position="55"/>
        <end position="77"/>
    </location>
</feature>